<sequence>MSTPDPAGAHLSLLRLLTEVTRSFERELNRELRAHLDDELRPAHYAVFRYLDPAGSRISALAEAAGMTQQSMGELVTQLQRCGLVERRVDPADRRARLVVVTDTGAAALRLAAQRVERIERHLRSYLGADGIADLRRLLRQAGEALSGSGH</sequence>
<evidence type="ECO:0000313" key="3">
    <source>
        <dbReference type="Proteomes" id="UP000188836"/>
    </source>
</evidence>
<feature type="domain" description="HTH marR-type" evidence="1">
    <location>
        <begin position="10"/>
        <end position="144"/>
    </location>
</feature>
<reference evidence="2 3" key="1">
    <citation type="journal article" date="2016" name="Antonie Van Leeuwenhoek">
        <title>Nocardia donostiensis sp. nov., isolated from human respiratory specimens.</title>
        <authorList>
            <person name="Ercibengoa M."/>
            <person name="Bell M."/>
            <person name="Marimon J.M."/>
            <person name="Humrighouse B."/>
            <person name="Klenk H.P."/>
            <person name="Potter G."/>
            <person name="Perez-Trallero E."/>
        </authorList>
    </citation>
    <scope>NUCLEOTIDE SEQUENCE [LARGE SCALE GENOMIC DNA]</scope>
    <source>
        <strain evidence="2 3">X1655</strain>
    </source>
</reference>
<gene>
    <name evidence="2" type="ORF">B0T46_20395</name>
</gene>
<keyword evidence="3" id="KW-1185">Reference proteome</keyword>
<evidence type="ECO:0000259" key="1">
    <source>
        <dbReference type="PROSITE" id="PS50995"/>
    </source>
</evidence>
<dbReference type="InterPro" id="IPR039422">
    <property type="entry name" value="MarR/SlyA-like"/>
</dbReference>
<dbReference type="PROSITE" id="PS50995">
    <property type="entry name" value="HTH_MARR_2"/>
    <property type="match status" value="1"/>
</dbReference>
<proteinExistence type="predicted"/>
<dbReference type="SMART" id="SM00347">
    <property type="entry name" value="HTH_MARR"/>
    <property type="match status" value="1"/>
</dbReference>
<dbReference type="Gene3D" id="1.10.10.10">
    <property type="entry name" value="Winged helix-like DNA-binding domain superfamily/Winged helix DNA-binding domain"/>
    <property type="match status" value="1"/>
</dbReference>
<dbReference type="PANTHER" id="PTHR33164:SF99">
    <property type="entry name" value="MARR FAMILY REGULATORY PROTEIN"/>
    <property type="match status" value="1"/>
</dbReference>
<dbReference type="OrthoDB" id="122135at2"/>
<dbReference type="InterPro" id="IPR036390">
    <property type="entry name" value="WH_DNA-bd_sf"/>
</dbReference>
<dbReference type="STRING" id="1538463.B0T36_20445"/>
<dbReference type="EMBL" id="MUMY01000019">
    <property type="protein sequence ID" value="ONM46848.1"/>
    <property type="molecule type" value="Genomic_DNA"/>
</dbReference>
<accession>A0A1W0ASJ5</accession>
<comment type="caution">
    <text evidence="2">The sequence shown here is derived from an EMBL/GenBank/DDBJ whole genome shotgun (WGS) entry which is preliminary data.</text>
</comment>
<dbReference type="GO" id="GO:0003700">
    <property type="term" value="F:DNA-binding transcription factor activity"/>
    <property type="evidence" value="ECO:0007669"/>
    <property type="project" value="InterPro"/>
</dbReference>
<protein>
    <submittedName>
        <fullName evidence="2">MarR family transcriptional regulator</fullName>
    </submittedName>
</protein>
<dbReference type="GO" id="GO:0006950">
    <property type="term" value="P:response to stress"/>
    <property type="evidence" value="ECO:0007669"/>
    <property type="project" value="TreeGrafter"/>
</dbReference>
<dbReference type="AlphaFoldDB" id="A0A1W0ASJ5"/>
<dbReference type="InterPro" id="IPR036388">
    <property type="entry name" value="WH-like_DNA-bd_sf"/>
</dbReference>
<dbReference type="Proteomes" id="UP000188836">
    <property type="component" value="Unassembled WGS sequence"/>
</dbReference>
<evidence type="ECO:0000313" key="2">
    <source>
        <dbReference type="EMBL" id="ONM46848.1"/>
    </source>
</evidence>
<organism evidence="2 3">
    <name type="scientific">Nocardia donostiensis</name>
    <dbReference type="NCBI Taxonomy" id="1538463"/>
    <lineage>
        <taxon>Bacteria</taxon>
        <taxon>Bacillati</taxon>
        <taxon>Actinomycetota</taxon>
        <taxon>Actinomycetes</taxon>
        <taxon>Mycobacteriales</taxon>
        <taxon>Nocardiaceae</taxon>
        <taxon>Nocardia</taxon>
    </lineage>
</organism>
<name>A0A1W0ASJ5_9NOCA</name>
<dbReference type="PANTHER" id="PTHR33164">
    <property type="entry name" value="TRANSCRIPTIONAL REGULATOR, MARR FAMILY"/>
    <property type="match status" value="1"/>
</dbReference>
<dbReference type="RefSeq" id="WP_077119842.1">
    <property type="nucleotide sequence ID" value="NZ_LOKT01000015.1"/>
</dbReference>
<dbReference type="SUPFAM" id="SSF46785">
    <property type="entry name" value="Winged helix' DNA-binding domain"/>
    <property type="match status" value="1"/>
</dbReference>
<dbReference type="InterPro" id="IPR000835">
    <property type="entry name" value="HTH_MarR-typ"/>
</dbReference>
<dbReference type="Pfam" id="PF12802">
    <property type="entry name" value="MarR_2"/>
    <property type="match status" value="1"/>
</dbReference>